<keyword evidence="6" id="KW-0479">Metal-binding</keyword>
<name>A0A922IG71_DERFA</name>
<evidence type="ECO:0000256" key="3">
    <source>
        <dbReference type="ARBA" id="ARBA00005283"/>
    </source>
</evidence>
<dbReference type="Pfam" id="PF00201">
    <property type="entry name" value="UDPGT"/>
    <property type="match status" value="1"/>
</dbReference>
<dbReference type="SMART" id="SM00485">
    <property type="entry name" value="XPGN"/>
    <property type="match status" value="1"/>
</dbReference>
<dbReference type="CDD" id="cd03784">
    <property type="entry name" value="GT1_Gtf-like"/>
    <property type="match status" value="1"/>
</dbReference>
<comment type="subcellular location">
    <subcellularLocation>
        <location evidence="2">Nucleus</location>
    </subcellularLocation>
</comment>
<dbReference type="GO" id="GO:0004520">
    <property type="term" value="F:DNA endonuclease activity"/>
    <property type="evidence" value="ECO:0007669"/>
    <property type="project" value="TreeGrafter"/>
</dbReference>
<dbReference type="InterPro" id="IPR006086">
    <property type="entry name" value="XPG-I_dom"/>
</dbReference>
<dbReference type="SUPFAM" id="SSF53756">
    <property type="entry name" value="UDP-Glycosyltransferase/glycogen phosphorylase"/>
    <property type="match status" value="1"/>
</dbReference>
<evidence type="ECO:0000313" key="14">
    <source>
        <dbReference type="EMBL" id="KAH9528318.1"/>
    </source>
</evidence>
<organism evidence="14 15">
    <name type="scientific">Dermatophagoides farinae</name>
    <name type="common">American house dust mite</name>
    <dbReference type="NCBI Taxonomy" id="6954"/>
    <lineage>
        <taxon>Eukaryota</taxon>
        <taxon>Metazoa</taxon>
        <taxon>Ecdysozoa</taxon>
        <taxon>Arthropoda</taxon>
        <taxon>Chelicerata</taxon>
        <taxon>Arachnida</taxon>
        <taxon>Acari</taxon>
        <taxon>Acariformes</taxon>
        <taxon>Sarcoptiformes</taxon>
        <taxon>Astigmata</taxon>
        <taxon>Psoroptidia</taxon>
        <taxon>Analgoidea</taxon>
        <taxon>Pyroglyphidae</taxon>
        <taxon>Dermatophagoidinae</taxon>
        <taxon>Dermatophagoides</taxon>
    </lineage>
</organism>
<dbReference type="InterPro" id="IPR036279">
    <property type="entry name" value="5-3_exonuclease_C_sf"/>
</dbReference>
<keyword evidence="10" id="KW-0539">Nucleus</keyword>
<dbReference type="GO" id="GO:0016787">
    <property type="term" value="F:hydrolase activity"/>
    <property type="evidence" value="ECO:0007669"/>
    <property type="project" value="UniProtKB-KW"/>
</dbReference>
<feature type="domain" description="XPG N-terminal" evidence="13">
    <location>
        <begin position="1"/>
        <end position="98"/>
    </location>
</feature>
<dbReference type="PANTHER" id="PTHR16171">
    <property type="entry name" value="DNA REPAIR PROTEIN COMPLEMENTING XP-G CELLS-RELATED"/>
    <property type="match status" value="1"/>
</dbReference>
<evidence type="ECO:0000256" key="8">
    <source>
        <dbReference type="ARBA" id="ARBA00022801"/>
    </source>
</evidence>
<dbReference type="GO" id="GO:0008194">
    <property type="term" value="F:UDP-glycosyltransferase activity"/>
    <property type="evidence" value="ECO:0007669"/>
    <property type="project" value="InterPro"/>
</dbReference>
<dbReference type="Pfam" id="PF00867">
    <property type="entry name" value="XPG_I"/>
    <property type="match status" value="1"/>
</dbReference>
<dbReference type="Proteomes" id="UP000790347">
    <property type="component" value="Unassembled WGS sequence"/>
</dbReference>
<dbReference type="PRINTS" id="PR00066">
    <property type="entry name" value="XRODRMPGMNTG"/>
</dbReference>
<dbReference type="Gene3D" id="3.40.50.2000">
    <property type="entry name" value="Glycogen Phosphorylase B"/>
    <property type="match status" value="2"/>
</dbReference>
<dbReference type="CDD" id="cd09904">
    <property type="entry name" value="H3TH_XPG"/>
    <property type="match status" value="1"/>
</dbReference>
<dbReference type="InterPro" id="IPR001044">
    <property type="entry name" value="XPG/Rad2_eukaryotes"/>
</dbReference>
<evidence type="ECO:0000256" key="7">
    <source>
        <dbReference type="ARBA" id="ARBA00022759"/>
    </source>
</evidence>
<dbReference type="PANTHER" id="PTHR16171:SF7">
    <property type="entry name" value="DNA REPAIR PROTEIN RAD2"/>
    <property type="match status" value="1"/>
</dbReference>
<comment type="similarity">
    <text evidence="3">Belongs to the XPG/RAD2 endonuclease family. XPG subfamily.</text>
</comment>
<dbReference type="SUPFAM" id="SSF88723">
    <property type="entry name" value="PIN domain-like"/>
    <property type="match status" value="1"/>
</dbReference>
<keyword evidence="7" id="KW-0255">Endonuclease</keyword>
<dbReference type="InterPro" id="IPR006084">
    <property type="entry name" value="XPG/Rad2"/>
</dbReference>
<evidence type="ECO:0000256" key="10">
    <source>
        <dbReference type="ARBA" id="ARBA00023242"/>
    </source>
</evidence>
<dbReference type="Gene3D" id="3.40.50.1010">
    <property type="entry name" value="5'-nuclease"/>
    <property type="match status" value="2"/>
</dbReference>
<feature type="compositionally biased region" description="Polar residues" evidence="11">
    <location>
        <begin position="838"/>
        <end position="854"/>
    </location>
</feature>
<feature type="region of interest" description="Disordered" evidence="11">
    <location>
        <begin position="799"/>
        <end position="854"/>
    </location>
</feature>
<comment type="cofactor">
    <cofactor evidence="1">
        <name>Mg(2+)</name>
        <dbReference type="ChEBI" id="CHEBI:18420"/>
    </cofactor>
</comment>
<proteinExistence type="inferred from homology"/>
<evidence type="ECO:0000259" key="12">
    <source>
        <dbReference type="SMART" id="SM00484"/>
    </source>
</evidence>
<feature type="compositionally biased region" description="Polar residues" evidence="11">
    <location>
        <begin position="799"/>
        <end position="815"/>
    </location>
</feature>
<keyword evidence="9" id="KW-0460">Magnesium</keyword>
<comment type="caution">
    <text evidence="14">The sequence shown here is derived from an EMBL/GenBank/DDBJ whole genome shotgun (WGS) entry which is preliminary data.</text>
</comment>
<keyword evidence="8" id="KW-0378">Hydrolase</keyword>
<dbReference type="Pfam" id="PF00752">
    <property type="entry name" value="XPG_N"/>
    <property type="match status" value="1"/>
</dbReference>
<dbReference type="EMBL" id="ASGP02000001">
    <property type="protein sequence ID" value="KAH9528318.1"/>
    <property type="molecule type" value="Genomic_DNA"/>
</dbReference>
<dbReference type="GO" id="GO:0046872">
    <property type="term" value="F:metal ion binding"/>
    <property type="evidence" value="ECO:0007669"/>
    <property type="project" value="UniProtKB-KW"/>
</dbReference>
<evidence type="ECO:0000256" key="11">
    <source>
        <dbReference type="SAM" id="MobiDB-lite"/>
    </source>
</evidence>
<dbReference type="SMART" id="SM00484">
    <property type="entry name" value="XPGI"/>
    <property type="match status" value="1"/>
</dbReference>
<dbReference type="InterPro" id="IPR006085">
    <property type="entry name" value="XPG_DNA_repair_N"/>
</dbReference>
<dbReference type="GO" id="GO:0003697">
    <property type="term" value="F:single-stranded DNA binding"/>
    <property type="evidence" value="ECO:0007669"/>
    <property type="project" value="InterPro"/>
</dbReference>
<dbReference type="SUPFAM" id="SSF47807">
    <property type="entry name" value="5' to 3' exonuclease, C-terminal subdomain"/>
    <property type="match status" value="1"/>
</dbReference>
<evidence type="ECO:0000256" key="2">
    <source>
        <dbReference type="ARBA" id="ARBA00004123"/>
    </source>
</evidence>
<dbReference type="GO" id="GO:0006289">
    <property type="term" value="P:nucleotide-excision repair"/>
    <property type="evidence" value="ECO:0007669"/>
    <property type="project" value="InterPro"/>
</dbReference>
<dbReference type="PRINTS" id="PR00853">
    <property type="entry name" value="XPGRADSUPER"/>
</dbReference>
<evidence type="ECO:0000256" key="1">
    <source>
        <dbReference type="ARBA" id="ARBA00001946"/>
    </source>
</evidence>
<reference evidence="14" key="2">
    <citation type="journal article" date="2022" name="Res Sq">
        <title>Comparative Genomics Reveals Insights into the Divergent Evolution of Astigmatic Mites and Household Pest Adaptations.</title>
        <authorList>
            <person name="Xiong Q."/>
            <person name="Wan A.T.-Y."/>
            <person name="Liu X.-Y."/>
            <person name="Fung C.S.-H."/>
            <person name="Xiao X."/>
            <person name="Malainual N."/>
            <person name="Hou J."/>
            <person name="Wang L."/>
            <person name="Wang M."/>
            <person name="Yang K."/>
            <person name="Cui Y."/>
            <person name="Leung E."/>
            <person name="Nong W."/>
            <person name="Shin S.-K."/>
            <person name="Au S."/>
            <person name="Jeong K.Y."/>
            <person name="Chew F.T."/>
            <person name="Hui J."/>
            <person name="Leung T.F."/>
            <person name="Tungtrongchitr A."/>
            <person name="Zhong N."/>
            <person name="Liu Z."/>
            <person name="Tsui S."/>
        </authorList>
    </citation>
    <scope>NUCLEOTIDE SEQUENCE</scope>
    <source>
        <strain evidence="14">Derf</strain>
        <tissue evidence="14">Whole organism</tissue>
    </source>
</reference>
<reference evidence="14" key="1">
    <citation type="submission" date="2013-05" db="EMBL/GenBank/DDBJ databases">
        <authorList>
            <person name="Yim A.K.Y."/>
            <person name="Chan T.F."/>
            <person name="Ji K.M."/>
            <person name="Liu X.Y."/>
            <person name="Zhou J.W."/>
            <person name="Li R.Q."/>
            <person name="Yang K.Y."/>
            <person name="Li J."/>
            <person name="Li M."/>
            <person name="Law P.T.W."/>
            <person name="Wu Y.L."/>
            <person name="Cai Z.L."/>
            <person name="Qin H."/>
            <person name="Bao Y."/>
            <person name="Leung R.K.K."/>
            <person name="Ng P.K.S."/>
            <person name="Zou J."/>
            <person name="Zhong X.J."/>
            <person name="Ran P.X."/>
            <person name="Zhong N.S."/>
            <person name="Liu Z.G."/>
            <person name="Tsui S.K.W."/>
        </authorList>
    </citation>
    <scope>NUCLEOTIDE SEQUENCE</scope>
    <source>
        <strain evidence="14">Derf</strain>
        <tissue evidence="14">Whole organism</tissue>
    </source>
</reference>
<evidence type="ECO:0000256" key="4">
    <source>
        <dbReference type="ARBA" id="ARBA00022679"/>
    </source>
</evidence>
<dbReference type="GO" id="GO:0005634">
    <property type="term" value="C:nucleus"/>
    <property type="evidence" value="ECO:0007669"/>
    <property type="project" value="UniProtKB-SubCell"/>
</dbReference>
<gene>
    <name evidence="14" type="primary">ERCC5</name>
    <name evidence="14" type="ORF">DERF_002270</name>
</gene>
<evidence type="ECO:0000256" key="6">
    <source>
        <dbReference type="ARBA" id="ARBA00022723"/>
    </source>
</evidence>
<evidence type="ECO:0000256" key="5">
    <source>
        <dbReference type="ARBA" id="ARBA00022722"/>
    </source>
</evidence>
<keyword evidence="15" id="KW-1185">Reference proteome</keyword>
<evidence type="ECO:0000259" key="13">
    <source>
        <dbReference type="SMART" id="SM00485"/>
    </source>
</evidence>
<feature type="domain" description="XPG-I" evidence="12">
    <location>
        <begin position="548"/>
        <end position="617"/>
    </location>
</feature>
<dbReference type="Gene3D" id="1.10.150.20">
    <property type="entry name" value="5' to 3' exonuclease, C-terminal subdomain"/>
    <property type="match status" value="1"/>
</dbReference>
<keyword evidence="5" id="KW-0540">Nuclease</keyword>
<evidence type="ECO:0000313" key="15">
    <source>
        <dbReference type="Proteomes" id="UP000790347"/>
    </source>
</evidence>
<dbReference type="InterPro" id="IPR002213">
    <property type="entry name" value="UDP_glucos_trans"/>
</dbReference>
<protein>
    <submittedName>
        <fullName evidence="14">Single-stranded DNA binding</fullName>
    </submittedName>
</protein>
<dbReference type="InterPro" id="IPR008918">
    <property type="entry name" value="HhH2"/>
</dbReference>
<dbReference type="CDD" id="cd09868">
    <property type="entry name" value="PIN_XPG_RAD2"/>
    <property type="match status" value="2"/>
</dbReference>
<accession>A0A922IG71</accession>
<dbReference type="InterPro" id="IPR029060">
    <property type="entry name" value="PIN-like_dom_sf"/>
</dbReference>
<keyword evidence="4" id="KW-0808">Transferase</keyword>
<dbReference type="SMART" id="SM00279">
    <property type="entry name" value="HhH2"/>
    <property type="match status" value="1"/>
</dbReference>
<sequence>MGVTGLWGLIEDAGTRVDVQTLNQKVLAIDLSIWINQSIKGFRDQDGRSVENAHLLGLFYRICKLLFYQIKPIVVFDGECPTVKFHTVQKRQEKTRKNIQKSKNLSINVLINHINSQLASQSSTTSMAISNKKIKLDEKKFASQIYLPCENHKEVDIYKNFSESTNESKISIEDDDNDEEEEITLKNKSYNHPLLQNIHDIDIHSELFKVLPAITRYEILVELRDSYKNRKTTNIELLPQESNNFSQFQISKLLKKRSLQEEIEKLIAEFNNVQGKNNIELLKNSQHSSLDIFTSKPSSSTEITTGSLASDEHTRFLLLKTLNQAIEEFTVEKEEEETYMIENYNQSPLYKVPNGLPGQFKVETDAERIELLSKSSEIVPTKFSSKKLSKDIDRNYKKYSTINTNTENFVLSSNDKMEQFDESVPYDTSYRMDIHVKEPSLPENTTLDVQNKTMEIVNNSEKMIEKNVNEDVIEISNKEITKAITQTDDMIKLVETDKKEITEISIERISTPIDFDQMIKDTKESAKLNRQANSVTNQMIQDCQQLLQLFGIPWVVAPGEAEAQCACLESLGLCEGVITDDSDIFLFGGQNVYRNFFTDSKFIMRYRLEDLIKYYGLDRCKFICLGMLCGTDYTLGIDGVGPVTGMEILSQFPGKGLEPLEKFSKWHREKNSQKDVRPENSVRKKFSQLSIPDSFPSRVIFDAYQNANVDDSNEPFRWSMPQLSELREFATERFGWSEAKTDAFLLPVLKSLNSKQTQKRIDFYFKTAHHRSNVITEKLKIKRSKRLNEAIRKNIQLSIDQKNENGEQSNNRQGQRSYRNKKRSKSNKSIDRMRNKRPSASSINQTSSSLQTNDNCILSEESSNTYGHINSCIGIAEKIIQLGHQVTFVLERAWLGKLTKWGFNEITYVDPSRDPNQGPNDHWTKSIDMIAETLPEDSLYKAQHQNAKEFEEFVFNALNFNEELKSIIEQVNPDVIVLDHYFTVPAIYQSGRKWIYMTSATPLTAIIHPDTPPTGSGYPTDGDRKQWQIFNEISEKRDGPIINRFNQVLMQKYGLPSLPEGSAFHPSPYLNIYAYPEDLDYLDVRPLPDKWKRFDNFIRSPQVGTVNQFELPDKLKNRHGKLIFVSMGSMGCSQLKLTKRLIDILSQSSHRFLMVMGSCKEMVNLPDNIWGDIMLPQVQIIPMVDLVITHGGNNSVIESLYYGKPMVICPLFYDQYDNAQRVTEKGFGNRINPYKCEPKELLDMIEHILNDQNMNDRCRKISEKMQKIDSQMEAAKAIINVVSEK</sequence>
<evidence type="ECO:0000256" key="9">
    <source>
        <dbReference type="ARBA" id="ARBA00022842"/>
    </source>
</evidence>